<dbReference type="Proteomes" id="UP000050794">
    <property type="component" value="Unassembled WGS sequence"/>
</dbReference>
<dbReference type="WBParaSite" id="TCNE_0000914201-mRNA-1">
    <property type="protein sequence ID" value="TCNE_0000914201-mRNA-1"/>
    <property type="gene ID" value="TCNE_0000914201"/>
</dbReference>
<organism evidence="2 3">
    <name type="scientific">Toxocara canis</name>
    <name type="common">Canine roundworm</name>
    <dbReference type="NCBI Taxonomy" id="6265"/>
    <lineage>
        <taxon>Eukaryota</taxon>
        <taxon>Metazoa</taxon>
        <taxon>Ecdysozoa</taxon>
        <taxon>Nematoda</taxon>
        <taxon>Chromadorea</taxon>
        <taxon>Rhabditida</taxon>
        <taxon>Spirurina</taxon>
        <taxon>Ascaridomorpha</taxon>
        <taxon>Ascaridoidea</taxon>
        <taxon>Toxocaridae</taxon>
        <taxon>Toxocara</taxon>
    </lineage>
</organism>
<accession>A0A183UKX2</accession>
<protein>
    <submittedName>
        <fullName evidence="3">Secreted protein</fullName>
    </submittedName>
</protein>
<reference evidence="1 2" key="2">
    <citation type="submission" date="2018-11" db="EMBL/GenBank/DDBJ databases">
        <authorList>
            <consortium name="Pathogen Informatics"/>
        </authorList>
    </citation>
    <scope>NUCLEOTIDE SEQUENCE [LARGE SCALE GENOMIC DNA]</scope>
</reference>
<dbReference type="EMBL" id="UYWY01020087">
    <property type="protein sequence ID" value="VDM40463.1"/>
    <property type="molecule type" value="Genomic_DNA"/>
</dbReference>
<dbReference type="AlphaFoldDB" id="A0A183UKX2"/>
<evidence type="ECO:0000313" key="2">
    <source>
        <dbReference type="Proteomes" id="UP000050794"/>
    </source>
</evidence>
<reference evidence="3" key="1">
    <citation type="submission" date="2016-06" db="UniProtKB">
        <authorList>
            <consortium name="WormBaseParasite"/>
        </authorList>
    </citation>
    <scope>IDENTIFICATION</scope>
</reference>
<evidence type="ECO:0000313" key="3">
    <source>
        <dbReference type="WBParaSite" id="TCNE_0000914201-mRNA-1"/>
    </source>
</evidence>
<proteinExistence type="predicted"/>
<evidence type="ECO:0000313" key="1">
    <source>
        <dbReference type="EMBL" id="VDM40463.1"/>
    </source>
</evidence>
<gene>
    <name evidence="1" type="ORF">TCNE_LOCUS9142</name>
</gene>
<name>A0A183UKX2_TOXCA</name>
<sequence>MNIVNLLFLTSGMLSPAALLSIFCIASCYPIVDQMMPNEDESFPPFALEKRDIEHEAYDGPFDSASLFLSLPRTDRKPTTADLLRQLTESLDQRQRHPLASY</sequence>
<keyword evidence="2" id="KW-1185">Reference proteome</keyword>